<dbReference type="AlphaFoldDB" id="A0AAV7LXQ7"/>
<evidence type="ECO:0000313" key="1">
    <source>
        <dbReference type="EMBL" id="KAJ1095579.1"/>
    </source>
</evidence>
<evidence type="ECO:0000313" key="2">
    <source>
        <dbReference type="Proteomes" id="UP001066276"/>
    </source>
</evidence>
<gene>
    <name evidence="1" type="ORF">NDU88_000738</name>
</gene>
<keyword evidence="2" id="KW-1185">Reference proteome</keyword>
<reference evidence="1" key="1">
    <citation type="journal article" date="2022" name="bioRxiv">
        <title>Sequencing and chromosome-scale assembly of the giantPleurodeles waltlgenome.</title>
        <authorList>
            <person name="Brown T."/>
            <person name="Elewa A."/>
            <person name="Iarovenko S."/>
            <person name="Subramanian E."/>
            <person name="Araus A.J."/>
            <person name="Petzold A."/>
            <person name="Susuki M."/>
            <person name="Suzuki K.-i.T."/>
            <person name="Hayashi T."/>
            <person name="Toyoda A."/>
            <person name="Oliveira C."/>
            <person name="Osipova E."/>
            <person name="Leigh N.D."/>
            <person name="Simon A."/>
            <person name="Yun M.H."/>
        </authorList>
    </citation>
    <scope>NUCLEOTIDE SEQUENCE</scope>
    <source>
        <strain evidence="1">20211129_DDA</strain>
        <tissue evidence="1">Liver</tissue>
    </source>
</reference>
<proteinExistence type="predicted"/>
<comment type="caution">
    <text evidence="1">The sequence shown here is derived from an EMBL/GenBank/DDBJ whole genome shotgun (WGS) entry which is preliminary data.</text>
</comment>
<organism evidence="1 2">
    <name type="scientific">Pleurodeles waltl</name>
    <name type="common">Iberian ribbed newt</name>
    <dbReference type="NCBI Taxonomy" id="8319"/>
    <lineage>
        <taxon>Eukaryota</taxon>
        <taxon>Metazoa</taxon>
        <taxon>Chordata</taxon>
        <taxon>Craniata</taxon>
        <taxon>Vertebrata</taxon>
        <taxon>Euteleostomi</taxon>
        <taxon>Amphibia</taxon>
        <taxon>Batrachia</taxon>
        <taxon>Caudata</taxon>
        <taxon>Salamandroidea</taxon>
        <taxon>Salamandridae</taxon>
        <taxon>Pleurodelinae</taxon>
        <taxon>Pleurodeles</taxon>
    </lineage>
</organism>
<dbReference type="EMBL" id="JANPWB010000014">
    <property type="protein sequence ID" value="KAJ1095579.1"/>
    <property type="molecule type" value="Genomic_DNA"/>
</dbReference>
<accession>A0AAV7LXQ7</accession>
<sequence>MEGGPGHPKVLWTLCAERGEDRNPILGLRPCRARKPARGRRKGVSPGCAAAARARGCGATIYHLWMTSPPFRKSCVSLQGNLRRAVRTGDPKPLTGLMCVLEAPLPAVGAVASYERTQISCPGRYVDVRQGG</sequence>
<dbReference type="Proteomes" id="UP001066276">
    <property type="component" value="Chromosome 10"/>
</dbReference>
<protein>
    <submittedName>
        <fullName evidence="1">Uncharacterized protein</fullName>
    </submittedName>
</protein>
<name>A0AAV7LXQ7_PLEWA</name>